<dbReference type="Proteomes" id="UP000011115">
    <property type="component" value="Unassembled WGS sequence"/>
</dbReference>
<evidence type="ECO:0000256" key="4">
    <source>
        <dbReference type="ARBA" id="ARBA00022741"/>
    </source>
</evidence>
<evidence type="ECO:0000256" key="1">
    <source>
        <dbReference type="ARBA" id="ARBA00008894"/>
    </source>
</evidence>
<evidence type="ECO:0000256" key="5">
    <source>
        <dbReference type="ARBA" id="ARBA00022821"/>
    </source>
</evidence>
<dbReference type="GO" id="GO:0043531">
    <property type="term" value="F:ADP binding"/>
    <property type="evidence" value="ECO:0007669"/>
    <property type="project" value="InterPro"/>
</dbReference>
<reference evidence="9" key="1">
    <citation type="journal article" date="2011" name="Nature">
        <title>Genome sequence and analysis of the tuber crop potato.</title>
        <authorList>
            <consortium name="The Potato Genome Sequencing Consortium"/>
        </authorList>
    </citation>
    <scope>NUCLEOTIDE SEQUENCE [LARGE SCALE GENOMIC DNA]</scope>
    <source>
        <strain evidence="9">cv. DM1-3 516 R44</strain>
    </source>
</reference>
<keyword evidence="2" id="KW-0433">Leucine-rich repeat</keyword>
<sequence>MRFLRYLYDTKINGYINLEKLKSLQIRIKFMAENVGHFCLSLWVNEDEDDTLNIESKPPYLLFLVVLVELEMKKIFLGELKASKYAKSKTFRENKLPKRLSHHLHSLLLYLRHAKLKNFVSARNIDVAIEFLLVFLGDVPNHVINCKGLNEVLAKIGLLVGDILCLIQMLPVESTIKEDASKIDLGMIQISEKIEDLKAQVEERYKSIKYSPSSEFPTVGGLSFLDYLLRKLNEMLKFESSLDFIMKPHIGILEKELSSLTFVFRDVTKVQYKHGEILKDLWRRTINLAYEAEFSIDSILVQYNVLWHLFCSPPAIIREIKLICMEVTEMRLKNIPLKPFSVVASSKHLPTQHSNHMNDEEMVGFENEAKELIDYLTGGTRELDVIPIVGMGGQGKTTITRNLYNNDIIVSHFDIQAWCIISQTYYPREL</sequence>
<accession>M1DSB9</accession>
<dbReference type="InterPro" id="IPR002182">
    <property type="entry name" value="NB-ARC"/>
</dbReference>
<dbReference type="Gene3D" id="3.40.50.300">
    <property type="entry name" value="P-loop containing nucleotide triphosphate hydrolases"/>
    <property type="match status" value="1"/>
</dbReference>
<organism evidence="8 9">
    <name type="scientific">Solanum tuberosum</name>
    <name type="common">Potato</name>
    <dbReference type="NCBI Taxonomy" id="4113"/>
    <lineage>
        <taxon>Eukaryota</taxon>
        <taxon>Viridiplantae</taxon>
        <taxon>Streptophyta</taxon>
        <taxon>Embryophyta</taxon>
        <taxon>Tracheophyta</taxon>
        <taxon>Spermatophyta</taxon>
        <taxon>Magnoliopsida</taxon>
        <taxon>eudicotyledons</taxon>
        <taxon>Gunneridae</taxon>
        <taxon>Pentapetalae</taxon>
        <taxon>asterids</taxon>
        <taxon>lamiids</taxon>
        <taxon>Solanales</taxon>
        <taxon>Solanaceae</taxon>
        <taxon>Solanoideae</taxon>
        <taxon>Solaneae</taxon>
        <taxon>Solanum</taxon>
    </lineage>
</organism>
<keyword evidence="3" id="KW-0677">Repeat</keyword>
<dbReference type="InterPro" id="IPR027417">
    <property type="entry name" value="P-loop_NTPase"/>
</dbReference>
<dbReference type="Pfam" id="PF00931">
    <property type="entry name" value="NB-ARC"/>
    <property type="match status" value="1"/>
</dbReference>
<dbReference type="CDD" id="cd14798">
    <property type="entry name" value="RX-CC_like"/>
    <property type="match status" value="1"/>
</dbReference>
<dbReference type="PaxDb" id="4113-PGSC0003DMT400093615"/>
<name>M1DSB9_SOLTU</name>
<evidence type="ECO:0000259" key="7">
    <source>
        <dbReference type="Pfam" id="PF00931"/>
    </source>
</evidence>
<reference evidence="8" key="2">
    <citation type="submission" date="2015-06" db="UniProtKB">
        <authorList>
            <consortium name="EnsemblPlants"/>
        </authorList>
    </citation>
    <scope>IDENTIFICATION</scope>
    <source>
        <strain evidence="8">DM1-3 516 R44</strain>
    </source>
</reference>
<dbReference type="OMA" id="CMEVTEM"/>
<dbReference type="InParanoid" id="M1DSB9"/>
<dbReference type="PANTHER" id="PTHR19338:SF72">
    <property type="entry name" value="NB-ARC DOMAIN-CONTAINING PROTEIN"/>
    <property type="match status" value="1"/>
</dbReference>
<dbReference type="GO" id="GO:0006952">
    <property type="term" value="P:defense response"/>
    <property type="evidence" value="ECO:0007669"/>
    <property type="project" value="UniProtKB-KW"/>
</dbReference>
<proteinExistence type="inferred from homology"/>
<dbReference type="PANTHER" id="PTHR19338">
    <property type="entry name" value="TRANSLOCASE OF INNER MITOCHONDRIAL MEMBRANE 13 HOMOLOG"/>
    <property type="match status" value="1"/>
</dbReference>
<dbReference type="GO" id="GO:0005524">
    <property type="term" value="F:ATP binding"/>
    <property type="evidence" value="ECO:0007669"/>
    <property type="project" value="UniProtKB-KW"/>
</dbReference>
<evidence type="ECO:0000256" key="6">
    <source>
        <dbReference type="ARBA" id="ARBA00022840"/>
    </source>
</evidence>
<evidence type="ECO:0000256" key="3">
    <source>
        <dbReference type="ARBA" id="ARBA00022737"/>
    </source>
</evidence>
<comment type="similarity">
    <text evidence="1">Belongs to the disease resistance NB-LRR family.</text>
</comment>
<keyword evidence="6" id="KW-0067">ATP-binding</keyword>
<dbReference type="InterPro" id="IPR038005">
    <property type="entry name" value="RX-like_CC"/>
</dbReference>
<evidence type="ECO:0000256" key="2">
    <source>
        <dbReference type="ARBA" id="ARBA00022614"/>
    </source>
</evidence>
<evidence type="ECO:0000313" key="9">
    <source>
        <dbReference type="Proteomes" id="UP000011115"/>
    </source>
</evidence>
<keyword evidence="4" id="KW-0547">Nucleotide-binding</keyword>
<evidence type="ECO:0000313" key="8">
    <source>
        <dbReference type="EnsemblPlants" id="PGSC0003DMT400093615"/>
    </source>
</evidence>
<dbReference type="AlphaFoldDB" id="M1DSB9"/>
<keyword evidence="9" id="KW-1185">Reference proteome</keyword>
<protein>
    <submittedName>
        <fullName evidence="8">Tospovirus resistance protein A</fullName>
    </submittedName>
</protein>
<feature type="domain" description="NB-ARC" evidence="7">
    <location>
        <begin position="367"/>
        <end position="427"/>
    </location>
</feature>
<dbReference type="eggNOG" id="KOG4658">
    <property type="taxonomic scope" value="Eukaryota"/>
</dbReference>
<keyword evidence="5" id="KW-0611">Plant defense</keyword>
<dbReference type="EnsemblPlants" id="PGSC0003DMT400093615">
    <property type="protein sequence ID" value="PGSC0003DMT400093615"/>
    <property type="gene ID" value="PGSC0003DMG400043186"/>
</dbReference>
<dbReference type="SUPFAM" id="SSF52540">
    <property type="entry name" value="P-loop containing nucleoside triphosphate hydrolases"/>
    <property type="match status" value="1"/>
</dbReference>
<dbReference type="HOGENOM" id="CLU_023895_1_0_1"/>
<dbReference type="Gramene" id="PGSC0003DMT400093615">
    <property type="protein sequence ID" value="PGSC0003DMT400093615"/>
    <property type="gene ID" value="PGSC0003DMG400043186"/>
</dbReference>